<dbReference type="SMART" id="SM00903">
    <property type="entry name" value="Flavin_Reduct"/>
    <property type="match status" value="1"/>
</dbReference>
<dbReference type="Gene3D" id="2.30.110.10">
    <property type="entry name" value="Electron Transport, Fmn-binding Protein, Chain A"/>
    <property type="match status" value="1"/>
</dbReference>
<dbReference type="SUPFAM" id="SSF50475">
    <property type="entry name" value="FMN-binding split barrel"/>
    <property type="match status" value="1"/>
</dbReference>
<dbReference type="PANTHER" id="PTHR30466">
    <property type="entry name" value="FLAVIN REDUCTASE"/>
    <property type="match status" value="1"/>
</dbReference>
<organism evidence="3 4">
    <name type="scientific">Cellvibrio zantedeschiae</name>
    <dbReference type="NCBI Taxonomy" id="1237077"/>
    <lineage>
        <taxon>Bacteria</taxon>
        <taxon>Pseudomonadati</taxon>
        <taxon>Pseudomonadota</taxon>
        <taxon>Gammaproteobacteria</taxon>
        <taxon>Cellvibrionales</taxon>
        <taxon>Cellvibrionaceae</taxon>
        <taxon>Cellvibrio</taxon>
    </lineage>
</organism>
<dbReference type="InterPro" id="IPR050268">
    <property type="entry name" value="NADH-dep_flavin_reductase"/>
</dbReference>
<dbReference type="InterPro" id="IPR012349">
    <property type="entry name" value="Split_barrel_FMN-bd"/>
</dbReference>
<keyword evidence="1" id="KW-0560">Oxidoreductase</keyword>
<sequence length="164" mass="17967">MHDKPVSEAMKLGMRRLASGVCVIAARIGSEKFAMTASSVTSVSDNPASLLVCINKLVSQQEYFSTQGSKFSVNILGQEHEDISNLCAGREPGKDRFSLGNWHKEKASPYLADAQAVFFCETDMFISYGSHQIVIAHIQQVRLGDVEFAPLLYANGSYGQFTPK</sequence>
<dbReference type="EMBL" id="BMYZ01000001">
    <property type="protein sequence ID" value="GGY71097.1"/>
    <property type="molecule type" value="Genomic_DNA"/>
</dbReference>
<proteinExistence type="predicted"/>
<evidence type="ECO:0000313" key="3">
    <source>
        <dbReference type="EMBL" id="GGY71097.1"/>
    </source>
</evidence>
<dbReference type="PANTHER" id="PTHR30466:SF1">
    <property type="entry name" value="FMN REDUCTASE (NADH) RUTF"/>
    <property type="match status" value="1"/>
</dbReference>
<keyword evidence="4" id="KW-1185">Reference proteome</keyword>
<dbReference type="Proteomes" id="UP000619761">
    <property type="component" value="Unassembled WGS sequence"/>
</dbReference>
<accession>A0ABQ3AZX5</accession>
<dbReference type="Pfam" id="PF01613">
    <property type="entry name" value="Flavin_Reduct"/>
    <property type="match status" value="1"/>
</dbReference>
<name>A0ABQ3AZX5_9GAMM</name>
<comment type="caution">
    <text evidence="3">The sequence shown here is derived from an EMBL/GenBank/DDBJ whole genome shotgun (WGS) entry which is preliminary data.</text>
</comment>
<protein>
    <submittedName>
        <fullName evidence="3">FMN reductase (NADH) RutF</fullName>
    </submittedName>
</protein>
<evidence type="ECO:0000259" key="2">
    <source>
        <dbReference type="SMART" id="SM00903"/>
    </source>
</evidence>
<evidence type="ECO:0000256" key="1">
    <source>
        <dbReference type="ARBA" id="ARBA00023002"/>
    </source>
</evidence>
<feature type="domain" description="Flavin reductase like" evidence="2">
    <location>
        <begin position="14"/>
        <end position="160"/>
    </location>
</feature>
<dbReference type="RefSeq" id="WP_189417127.1">
    <property type="nucleotide sequence ID" value="NZ_BMYZ01000001.1"/>
</dbReference>
<dbReference type="InterPro" id="IPR002563">
    <property type="entry name" value="Flavin_Rdtase-like_dom"/>
</dbReference>
<evidence type="ECO:0000313" key="4">
    <source>
        <dbReference type="Proteomes" id="UP000619761"/>
    </source>
</evidence>
<reference evidence="4" key="1">
    <citation type="journal article" date="2019" name="Int. J. Syst. Evol. Microbiol.">
        <title>The Global Catalogue of Microorganisms (GCM) 10K type strain sequencing project: providing services to taxonomists for standard genome sequencing and annotation.</title>
        <authorList>
            <consortium name="The Broad Institute Genomics Platform"/>
            <consortium name="The Broad Institute Genome Sequencing Center for Infectious Disease"/>
            <person name="Wu L."/>
            <person name="Ma J."/>
        </authorList>
    </citation>
    <scope>NUCLEOTIDE SEQUENCE [LARGE SCALE GENOMIC DNA]</scope>
    <source>
        <strain evidence="4">KCTC 32239</strain>
    </source>
</reference>
<gene>
    <name evidence="3" type="primary">rutF</name>
    <name evidence="3" type="ORF">GCM10011613_14580</name>
</gene>